<accession>A0A6J4V9M9</accession>
<proteinExistence type="predicted"/>
<dbReference type="Pfam" id="PF00675">
    <property type="entry name" value="Peptidase_M16"/>
    <property type="match status" value="1"/>
</dbReference>
<dbReference type="GO" id="GO:0046872">
    <property type="term" value="F:metal ion binding"/>
    <property type="evidence" value="ECO:0007669"/>
    <property type="project" value="InterPro"/>
</dbReference>
<dbReference type="InterPro" id="IPR011765">
    <property type="entry name" value="Pept_M16_N"/>
</dbReference>
<feature type="domain" description="Peptidase M16 C-terminal" evidence="3">
    <location>
        <begin position="207"/>
        <end position="379"/>
    </location>
</feature>
<gene>
    <name evidence="4" type="ORF">AVDCRST_MAG88-2325</name>
</gene>
<dbReference type="PANTHER" id="PTHR11851">
    <property type="entry name" value="METALLOPROTEASE"/>
    <property type="match status" value="1"/>
</dbReference>
<dbReference type="Pfam" id="PF05193">
    <property type="entry name" value="Peptidase_M16_C"/>
    <property type="match status" value="1"/>
</dbReference>
<evidence type="ECO:0000259" key="3">
    <source>
        <dbReference type="Pfam" id="PF05193"/>
    </source>
</evidence>
<dbReference type="Gene3D" id="3.30.830.10">
    <property type="entry name" value="Metalloenzyme, LuxS/M16 peptidase-like"/>
    <property type="match status" value="2"/>
</dbReference>
<sequence>MGWCMPNYNSARDTGRGAGEVIQPVAAGSVTPRGGLVPIRATLPNGIVLLGSERPESPAVTLRARVRAGALYDTAAEGLARLTAVMLRHGTERYSFGELNEITDALGASISIDAGRLAVDLTMRCLVEDFPRMVGILAEVIRRPTFPPDELEKVRGQTIAGIIQGDQDTRTVAERELRRLAYPDNHPYGRSVVGVQETVRGLQQSGLQAFHQHYYRPDVVSVAIVGGVPFDSARETIAREFGDWQGEGPPPPFAVSPAEPPAEERRREQALAGKTQSDVALGLPTLSRTDPDYYALDMANLILGRLGLYGRLGKSVREEQGLAYYAYSALDGGLGPSAWGARAGINPANVERAIASILAEVRRLRDEPVGEEDLADAQDYLTGSLPLALEGQDGVARALLDIEFYGLGLDYLARYPAIIRALTREQVQAAARRYLLPERMAISIAGPERTAGMEGTI</sequence>
<feature type="region of interest" description="Disordered" evidence="1">
    <location>
        <begin position="243"/>
        <end position="275"/>
    </location>
</feature>
<dbReference type="AlphaFoldDB" id="A0A6J4V9M9"/>
<dbReference type="SUPFAM" id="SSF63411">
    <property type="entry name" value="LuxS/MPP-like metallohydrolase"/>
    <property type="match status" value="2"/>
</dbReference>
<evidence type="ECO:0000259" key="2">
    <source>
        <dbReference type="Pfam" id="PF00675"/>
    </source>
</evidence>
<evidence type="ECO:0000256" key="1">
    <source>
        <dbReference type="SAM" id="MobiDB-lite"/>
    </source>
</evidence>
<organism evidence="4">
    <name type="scientific">uncultured Thermomicrobiales bacterium</name>
    <dbReference type="NCBI Taxonomy" id="1645740"/>
    <lineage>
        <taxon>Bacteria</taxon>
        <taxon>Pseudomonadati</taxon>
        <taxon>Thermomicrobiota</taxon>
        <taxon>Thermomicrobia</taxon>
        <taxon>Thermomicrobiales</taxon>
        <taxon>environmental samples</taxon>
    </lineage>
</organism>
<dbReference type="InterPro" id="IPR011249">
    <property type="entry name" value="Metalloenz_LuxS/M16"/>
</dbReference>
<evidence type="ECO:0008006" key="5">
    <source>
        <dbReference type="Google" id="ProtNLM"/>
    </source>
</evidence>
<dbReference type="PANTHER" id="PTHR11851:SF224">
    <property type="entry name" value="PROCESSING PROTEASE"/>
    <property type="match status" value="1"/>
</dbReference>
<protein>
    <recommendedName>
        <fullName evidence="5">Insulinase family protein</fullName>
    </recommendedName>
</protein>
<feature type="domain" description="Peptidase M16 N-terminal" evidence="2">
    <location>
        <begin position="53"/>
        <end position="185"/>
    </location>
</feature>
<name>A0A6J4V9M9_9BACT</name>
<dbReference type="EMBL" id="CADCWM010000590">
    <property type="protein sequence ID" value="CAA9570920.1"/>
    <property type="molecule type" value="Genomic_DNA"/>
</dbReference>
<dbReference type="InterPro" id="IPR050361">
    <property type="entry name" value="MPP/UQCRC_Complex"/>
</dbReference>
<feature type="compositionally biased region" description="Pro residues" evidence="1">
    <location>
        <begin position="248"/>
        <end position="260"/>
    </location>
</feature>
<evidence type="ECO:0000313" key="4">
    <source>
        <dbReference type="EMBL" id="CAA9570920.1"/>
    </source>
</evidence>
<dbReference type="InterPro" id="IPR007863">
    <property type="entry name" value="Peptidase_M16_C"/>
</dbReference>
<reference evidence="4" key="1">
    <citation type="submission" date="2020-02" db="EMBL/GenBank/DDBJ databases">
        <authorList>
            <person name="Meier V. D."/>
        </authorList>
    </citation>
    <scope>NUCLEOTIDE SEQUENCE</scope>
    <source>
        <strain evidence="4">AVDCRST_MAG88</strain>
    </source>
</reference>